<dbReference type="AlphaFoldDB" id="A0A271KJF5"/>
<name>A0A271KJF5_9HYPH</name>
<gene>
    <name evidence="2" type="ORF">CIT31_14400</name>
</gene>
<protein>
    <recommendedName>
        <fullName evidence="1">DUF1508 domain-containing protein</fullName>
    </recommendedName>
</protein>
<reference evidence="2 3" key="1">
    <citation type="submission" date="2017-08" db="EMBL/GenBank/DDBJ databases">
        <title>Mesorhizobium wenxinae sp. nov., a novel rhizobial species isolated from root nodules of chickpea (Cicer arietinum L.).</title>
        <authorList>
            <person name="Zhang J."/>
        </authorList>
    </citation>
    <scope>NUCLEOTIDE SEQUENCE [LARGE SCALE GENOMIC DNA]</scope>
    <source>
        <strain evidence="3">WYCCWR 10019</strain>
    </source>
</reference>
<dbReference type="OrthoDB" id="9802792at2"/>
<dbReference type="SUPFAM" id="SSF160113">
    <property type="entry name" value="YegP-like"/>
    <property type="match status" value="1"/>
</dbReference>
<dbReference type="InterPro" id="IPR010879">
    <property type="entry name" value="DUF1508"/>
</dbReference>
<feature type="domain" description="DUF1508" evidence="1">
    <location>
        <begin position="14"/>
        <end position="52"/>
    </location>
</feature>
<evidence type="ECO:0000259" key="1">
    <source>
        <dbReference type="Pfam" id="PF07411"/>
    </source>
</evidence>
<proteinExistence type="predicted"/>
<accession>A0A271KJF5</accession>
<evidence type="ECO:0000313" key="3">
    <source>
        <dbReference type="Proteomes" id="UP000215931"/>
    </source>
</evidence>
<dbReference type="Gene3D" id="3.30.160.160">
    <property type="entry name" value="YegP-like"/>
    <property type="match status" value="1"/>
</dbReference>
<dbReference type="Proteomes" id="UP000215931">
    <property type="component" value="Unassembled WGS sequence"/>
</dbReference>
<dbReference type="InterPro" id="IPR036913">
    <property type="entry name" value="YegP-like_sf"/>
</dbReference>
<dbReference type="Pfam" id="PF07411">
    <property type="entry name" value="DUF1508"/>
    <property type="match status" value="1"/>
</dbReference>
<organism evidence="2 3">
    <name type="scientific">Mesorhizobium wenxiniae</name>
    <dbReference type="NCBI Taxonomy" id="2014805"/>
    <lineage>
        <taxon>Bacteria</taxon>
        <taxon>Pseudomonadati</taxon>
        <taxon>Pseudomonadota</taxon>
        <taxon>Alphaproteobacteria</taxon>
        <taxon>Hyphomicrobiales</taxon>
        <taxon>Phyllobacteriaceae</taxon>
        <taxon>Mesorhizobium</taxon>
    </lineage>
</organism>
<evidence type="ECO:0000313" key="2">
    <source>
        <dbReference type="EMBL" id="PAP95247.1"/>
    </source>
</evidence>
<keyword evidence="3" id="KW-1185">Reference proteome</keyword>
<comment type="caution">
    <text evidence="2">The sequence shown here is derived from an EMBL/GenBank/DDBJ whole genome shotgun (WGS) entry which is preliminary data.</text>
</comment>
<sequence>MASRTYPSYWMYRDNRNEWRWTYEAVNGKTIAVSSEGYVKRVDCERSIDIMKASYNSAVWFPESLRYAA</sequence>
<dbReference type="EMBL" id="NPKH01000020">
    <property type="protein sequence ID" value="PAP95247.1"/>
    <property type="molecule type" value="Genomic_DNA"/>
</dbReference>